<dbReference type="SUPFAM" id="SSF82708">
    <property type="entry name" value="R3H domain"/>
    <property type="match status" value="1"/>
</dbReference>
<dbReference type="PANTHER" id="PTHR15672">
    <property type="entry name" value="CAMP-REGULATED PHOSPHOPROTEIN 21 RELATED R3H DOMAIN CONTAINING PROTEIN"/>
    <property type="match status" value="1"/>
</dbReference>
<evidence type="ECO:0000313" key="5">
    <source>
        <dbReference type="EMBL" id="CAK9225811.1"/>
    </source>
</evidence>
<evidence type="ECO:0000256" key="2">
    <source>
        <dbReference type="SAM" id="MobiDB-lite"/>
    </source>
</evidence>
<evidence type="ECO:0000313" key="6">
    <source>
        <dbReference type="Proteomes" id="UP001497512"/>
    </source>
</evidence>
<dbReference type="SMART" id="SM00393">
    <property type="entry name" value="R3H"/>
    <property type="match status" value="1"/>
</dbReference>
<dbReference type="PROSITE" id="PS51673">
    <property type="entry name" value="SUZ"/>
    <property type="match status" value="1"/>
</dbReference>
<dbReference type="EMBL" id="OZ019897">
    <property type="protein sequence ID" value="CAK9225811.1"/>
    <property type="molecule type" value="Genomic_DNA"/>
</dbReference>
<organism evidence="5 6">
    <name type="scientific">Sphagnum troendelagicum</name>
    <dbReference type="NCBI Taxonomy" id="128251"/>
    <lineage>
        <taxon>Eukaryota</taxon>
        <taxon>Viridiplantae</taxon>
        <taxon>Streptophyta</taxon>
        <taxon>Embryophyta</taxon>
        <taxon>Bryophyta</taxon>
        <taxon>Sphagnophytina</taxon>
        <taxon>Sphagnopsida</taxon>
        <taxon>Sphagnales</taxon>
        <taxon>Sphagnaceae</taxon>
        <taxon>Sphagnum</taxon>
    </lineage>
</organism>
<feature type="region of interest" description="Disordered" evidence="2">
    <location>
        <begin position="236"/>
        <end position="267"/>
    </location>
</feature>
<keyword evidence="1" id="KW-0597">Phosphoprotein</keyword>
<dbReference type="Pfam" id="PF12752">
    <property type="entry name" value="SUZ"/>
    <property type="match status" value="1"/>
</dbReference>
<keyword evidence="6" id="KW-1185">Reference proteome</keyword>
<dbReference type="Gene3D" id="3.30.1370.50">
    <property type="entry name" value="R3H-like domain"/>
    <property type="match status" value="1"/>
</dbReference>
<evidence type="ECO:0000256" key="1">
    <source>
        <dbReference type="ARBA" id="ARBA00022553"/>
    </source>
</evidence>
<dbReference type="InterPro" id="IPR001374">
    <property type="entry name" value="R3H_dom"/>
</dbReference>
<evidence type="ECO:0000259" key="3">
    <source>
        <dbReference type="PROSITE" id="PS51061"/>
    </source>
</evidence>
<gene>
    <name evidence="5" type="ORF">CSSPTR1EN2_LOCUS17925</name>
</gene>
<dbReference type="InterPro" id="IPR036867">
    <property type="entry name" value="R3H_dom_sf"/>
</dbReference>
<reference evidence="5" key="1">
    <citation type="submission" date="2024-02" db="EMBL/GenBank/DDBJ databases">
        <authorList>
            <consortium name="ELIXIR-Norway"/>
            <consortium name="Elixir Norway"/>
        </authorList>
    </citation>
    <scope>NUCLEOTIDE SEQUENCE</scope>
</reference>
<feature type="domain" description="R3H" evidence="3">
    <location>
        <begin position="21"/>
        <end position="86"/>
    </location>
</feature>
<dbReference type="PROSITE" id="PS51061">
    <property type="entry name" value="R3H"/>
    <property type="match status" value="1"/>
</dbReference>
<dbReference type="Proteomes" id="UP001497512">
    <property type="component" value="Chromosome 5"/>
</dbReference>
<evidence type="ECO:0008006" key="7">
    <source>
        <dbReference type="Google" id="ProtNLM"/>
    </source>
</evidence>
<sequence>MGVPTEVEELAWLVKDNLHTKHLVLSVEELFLEFLEPSYEGEPSLVLEPMLSYERMLLHRLADCFRLVHESVGEGDQRHLVIERSKDSIIPTMLVSDVLVGCYGETHHVPSSPQLLIRNEQKGQQSSLHPGLTLEEREAAYQAARDRIFADSSVGPELEQTGVQRVRPVPVVARRMIAHALGKSSFLSCSPSQKQEVSLLTGRISHGTFVQFETQVPGKAAKRMFTQALGFPILSPSTRGPSRQASSIKQHSAVSEASTSGQVGHRKAEARGVIDNGKGSDVSNCLSEGEEDWQFCEASDSTFDTFSPIGADSWSVEPILTKVVRSEQPGRAACRIFSQALGLPNQISSSVSAEDDCHSSTVKDASSCKAGPVGSNDDAQGKEALCCTVSRNDGDYELHWLSEFESCVRLGNSGVDALSGRVNRRAEGSGNKLSCCISVEQGNHPKGCSNRRKPGSSRRLKGQVFQEDEETGELFFLGI</sequence>
<accession>A0ABP0UP17</accession>
<protein>
    <recommendedName>
        <fullName evidence="7">R3H domain-containing protein</fullName>
    </recommendedName>
</protein>
<name>A0ABP0UP17_9BRYO</name>
<feature type="compositionally biased region" description="Polar residues" evidence="2">
    <location>
        <begin position="236"/>
        <end position="262"/>
    </location>
</feature>
<feature type="domain" description="SUZ" evidence="4">
    <location>
        <begin position="89"/>
        <end position="153"/>
    </location>
</feature>
<dbReference type="PANTHER" id="PTHR15672:SF25">
    <property type="entry name" value="OS01G0100600 PROTEIN"/>
    <property type="match status" value="1"/>
</dbReference>
<dbReference type="InterPro" id="IPR024771">
    <property type="entry name" value="SUZ"/>
</dbReference>
<evidence type="ECO:0000259" key="4">
    <source>
        <dbReference type="PROSITE" id="PS51673"/>
    </source>
</evidence>
<dbReference type="InterPro" id="IPR051937">
    <property type="entry name" value="R3H_domain_containing"/>
</dbReference>
<dbReference type="Pfam" id="PF01424">
    <property type="entry name" value="R3H"/>
    <property type="match status" value="1"/>
</dbReference>
<proteinExistence type="predicted"/>
<dbReference type="CDD" id="cd02325">
    <property type="entry name" value="R3H"/>
    <property type="match status" value="1"/>
</dbReference>